<name>R0G2A0_9BRAS</name>
<organism evidence="1 2">
    <name type="scientific">Capsella rubella</name>
    <dbReference type="NCBI Taxonomy" id="81985"/>
    <lineage>
        <taxon>Eukaryota</taxon>
        <taxon>Viridiplantae</taxon>
        <taxon>Streptophyta</taxon>
        <taxon>Embryophyta</taxon>
        <taxon>Tracheophyta</taxon>
        <taxon>Spermatophyta</taxon>
        <taxon>Magnoliopsida</taxon>
        <taxon>eudicotyledons</taxon>
        <taxon>Gunneridae</taxon>
        <taxon>Pentapetalae</taxon>
        <taxon>rosids</taxon>
        <taxon>malvids</taxon>
        <taxon>Brassicales</taxon>
        <taxon>Brassicaceae</taxon>
        <taxon>Camelineae</taxon>
        <taxon>Capsella</taxon>
    </lineage>
</organism>
<reference evidence="2" key="1">
    <citation type="journal article" date="2013" name="Nat. Genet.">
        <title>The Capsella rubella genome and the genomic consequences of rapid mating system evolution.</title>
        <authorList>
            <person name="Slotte T."/>
            <person name="Hazzouri K.M."/>
            <person name="Agren J.A."/>
            <person name="Koenig D."/>
            <person name="Maumus F."/>
            <person name="Guo Y.L."/>
            <person name="Steige K."/>
            <person name="Platts A.E."/>
            <person name="Escobar J.S."/>
            <person name="Newman L.K."/>
            <person name="Wang W."/>
            <person name="Mandakova T."/>
            <person name="Vello E."/>
            <person name="Smith L.M."/>
            <person name="Henz S.R."/>
            <person name="Steffen J."/>
            <person name="Takuno S."/>
            <person name="Brandvain Y."/>
            <person name="Coop G."/>
            <person name="Andolfatto P."/>
            <person name="Hu T.T."/>
            <person name="Blanchette M."/>
            <person name="Clark R.M."/>
            <person name="Quesneville H."/>
            <person name="Nordborg M."/>
            <person name="Gaut B.S."/>
            <person name="Lysak M.A."/>
            <person name="Jenkins J."/>
            <person name="Grimwood J."/>
            <person name="Chapman J."/>
            <person name="Prochnik S."/>
            <person name="Shu S."/>
            <person name="Rokhsar D."/>
            <person name="Schmutz J."/>
            <person name="Weigel D."/>
            <person name="Wright S.I."/>
        </authorList>
    </citation>
    <scope>NUCLEOTIDE SEQUENCE [LARGE SCALE GENOMIC DNA]</scope>
    <source>
        <strain evidence="2">cv. Monte Gargano</strain>
    </source>
</reference>
<dbReference type="Proteomes" id="UP000029121">
    <property type="component" value="Unassembled WGS sequence"/>
</dbReference>
<dbReference type="AlphaFoldDB" id="R0G2A0"/>
<gene>
    <name evidence="1" type="ORF">CARUB_v10025719mg</name>
</gene>
<keyword evidence="2" id="KW-1185">Reference proteome</keyword>
<evidence type="ECO:0000313" key="1">
    <source>
        <dbReference type="EMBL" id="EOA29426.1"/>
    </source>
</evidence>
<accession>R0G2A0</accession>
<protein>
    <submittedName>
        <fullName evidence="1">Uncharacterized protein</fullName>
    </submittedName>
</protein>
<evidence type="ECO:0000313" key="2">
    <source>
        <dbReference type="Proteomes" id="UP000029121"/>
    </source>
</evidence>
<proteinExistence type="predicted"/>
<sequence>MFMIDICSCKNCDFSTEKNTSIGDSEPLGKLGICLTKGSWRYGIKTKDGQGEAYLAPIVFCFSRLFFLR</sequence>
<dbReference type="EMBL" id="KB870808">
    <property type="protein sequence ID" value="EOA29426.1"/>
    <property type="molecule type" value="Genomic_DNA"/>
</dbReference>